<dbReference type="AlphaFoldDB" id="D7FYJ2"/>
<dbReference type="SUPFAM" id="SSF54495">
    <property type="entry name" value="UBC-like"/>
    <property type="match status" value="1"/>
</dbReference>
<gene>
    <name evidence="2" type="ORF">Esi_0345_0023</name>
</gene>
<evidence type="ECO:0000313" key="2">
    <source>
        <dbReference type="EMBL" id="CBJ32534.1"/>
    </source>
</evidence>
<organism evidence="2 3">
    <name type="scientific">Ectocarpus siliculosus</name>
    <name type="common">Brown alga</name>
    <name type="synonym">Conferva siliculosa</name>
    <dbReference type="NCBI Taxonomy" id="2880"/>
    <lineage>
        <taxon>Eukaryota</taxon>
        <taxon>Sar</taxon>
        <taxon>Stramenopiles</taxon>
        <taxon>Ochrophyta</taxon>
        <taxon>PX clade</taxon>
        <taxon>Phaeophyceae</taxon>
        <taxon>Ectocarpales</taxon>
        <taxon>Ectocarpaceae</taxon>
        <taxon>Ectocarpus</taxon>
    </lineage>
</organism>
<dbReference type="Proteomes" id="UP000002630">
    <property type="component" value="Linkage Group LG24"/>
</dbReference>
<dbReference type="InParanoid" id="D7FYJ2"/>
<dbReference type="OrthoDB" id="406833at2759"/>
<dbReference type="PROSITE" id="PS50127">
    <property type="entry name" value="UBC_2"/>
    <property type="match status" value="1"/>
</dbReference>
<dbReference type="Pfam" id="PF00179">
    <property type="entry name" value="UQ_con"/>
    <property type="match status" value="1"/>
</dbReference>
<sequence>MLSLGAADTVYAGETYRIRIRFPANYPIEAPEVVFVPMENQMIQNGLLVRCHLKGVCTGSLVEHCVIIAVSYH</sequence>
<dbReference type="Gene3D" id="3.10.110.10">
    <property type="entry name" value="Ubiquitin Conjugating Enzyme"/>
    <property type="match status" value="1"/>
</dbReference>
<name>D7FYJ2_ECTSI</name>
<proteinExistence type="predicted"/>
<dbReference type="EMBL" id="FN648537">
    <property type="protein sequence ID" value="CBJ32534.1"/>
    <property type="molecule type" value="Genomic_DNA"/>
</dbReference>
<evidence type="ECO:0000313" key="3">
    <source>
        <dbReference type="Proteomes" id="UP000002630"/>
    </source>
</evidence>
<accession>D7FYJ2</accession>
<keyword evidence="3" id="KW-1185">Reference proteome</keyword>
<protein>
    <recommendedName>
        <fullName evidence="1">UBC core domain-containing protein</fullName>
    </recommendedName>
</protein>
<feature type="domain" description="UBC core" evidence="1">
    <location>
        <begin position="1"/>
        <end position="73"/>
    </location>
</feature>
<dbReference type="EMBL" id="FN649749">
    <property type="protein sequence ID" value="CBJ32534.1"/>
    <property type="molecule type" value="Genomic_DNA"/>
</dbReference>
<reference evidence="2 3" key="1">
    <citation type="journal article" date="2010" name="Nature">
        <title>The Ectocarpus genome and the independent evolution of multicellularity in brown algae.</title>
        <authorList>
            <person name="Cock J.M."/>
            <person name="Sterck L."/>
            <person name="Rouze P."/>
            <person name="Scornet D."/>
            <person name="Allen A.E."/>
            <person name="Amoutzias G."/>
            <person name="Anthouard V."/>
            <person name="Artiguenave F."/>
            <person name="Aury J.M."/>
            <person name="Badger J.H."/>
            <person name="Beszteri B."/>
            <person name="Billiau K."/>
            <person name="Bonnet E."/>
            <person name="Bothwell J.H."/>
            <person name="Bowler C."/>
            <person name="Boyen C."/>
            <person name="Brownlee C."/>
            <person name="Carrano C.J."/>
            <person name="Charrier B."/>
            <person name="Cho G.Y."/>
            <person name="Coelho S.M."/>
            <person name="Collen J."/>
            <person name="Corre E."/>
            <person name="Da Silva C."/>
            <person name="Delage L."/>
            <person name="Delaroque N."/>
            <person name="Dittami S.M."/>
            <person name="Doulbeau S."/>
            <person name="Elias M."/>
            <person name="Farnham G."/>
            <person name="Gachon C.M."/>
            <person name="Gschloessl B."/>
            <person name="Heesch S."/>
            <person name="Jabbari K."/>
            <person name="Jubin C."/>
            <person name="Kawai H."/>
            <person name="Kimura K."/>
            <person name="Kloareg B."/>
            <person name="Kupper F.C."/>
            <person name="Lang D."/>
            <person name="Le Bail A."/>
            <person name="Leblanc C."/>
            <person name="Lerouge P."/>
            <person name="Lohr M."/>
            <person name="Lopez P.J."/>
            <person name="Martens C."/>
            <person name="Maumus F."/>
            <person name="Michel G."/>
            <person name="Miranda-Saavedra D."/>
            <person name="Morales J."/>
            <person name="Moreau H."/>
            <person name="Motomura T."/>
            <person name="Nagasato C."/>
            <person name="Napoli C.A."/>
            <person name="Nelson D.R."/>
            <person name="Nyvall-Collen P."/>
            <person name="Peters A.F."/>
            <person name="Pommier C."/>
            <person name="Potin P."/>
            <person name="Poulain J."/>
            <person name="Quesneville H."/>
            <person name="Read B."/>
            <person name="Rensing S.A."/>
            <person name="Ritter A."/>
            <person name="Rousvoal S."/>
            <person name="Samanta M."/>
            <person name="Samson G."/>
            <person name="Schroeder D.C."/>
            <person name="Segurens B."/>
            <person name="Strittmatter M."/>
            <person name="Tonon T."/>
            <person name="Tregear J.W."/>
            <person name="Valentin K."/>
            <person name="von Dassow P."/>
            <person name="Yamagishi T."/>
            <person name="Van de Peer Y."/>
            <person name="Wincker P."/>
        </authorList>
    </citation>
    <scope>NUCLEOTIDE SEQUENCE [LARGE SCALE GENOMIC DNA]</scope>
    <source>
        <strain evidence="3">Ec32 / CCAP1310/4</strain>
    </source>
</reference>
<dbReference type="InterPro" id="IPR016135">
    <property type="entry name" value="UBQ-conjugating_enzyme/RWD"/>
</dbReference>
<evidence type="ECO:0000259" key="1">
    <source>
        <dbReference type="PROSITE" id="PS50127"/>
    </source>
</evidence>
<dbReference type="InterPro" id="IPR000608">
    <property type="entry name" value="UBC"/>
</dbReference>